<comment type="caution">
    <text evidence="1">The sequence shown here is derived from an EMBL/GenBank/DDBJ whole genome shotgun (WGS) entry which is preliminary data.</text>
</comment>
<dbReference type="AlphaFoldDB" id="A0A4R4W3S4"/>
<sequence>MEFGSRSWARGRHQRVFRWGEIWRKPALTWKAPAPGGGARGPEGISTDADRGCVSAADCGTRLPLAGSVAATIRASGTVRLPRSAVSLARCGP</sequence>
<organism evidence="1 2">
    <name type="scientific">Saccharopolyspora terrae</name>
    <dbReference type="NCBI Taxonomy" id="2530384"/>
    <lineage>
        <taxon>Bacteria</taxon>
        <taxon>Bacillati</taxon>
        <taxon>Actinomycetota</taxon>
        <taxon>Actinomycetes</taxon>
        <taxon>Pseudonocardiales</taxon>
        <taxon>Pseudonocardiaceae</taxon>
        <taxon>Saccharopolyspora</taxon>
    </lineage>
</organism>
<protein>
    <submittedName>
        <fullName evidence="1">Uncharacterized protein</fullName>
    </submittedName>
</protein>
<keyword evidence="2" id="KW-1185">Reference proteome</keyword>
<name>A0A4R4W3S4_9PSEU</name>
<dbReference type="Proteomes" id="UP000295674">
    <property type="component" value="Unassembled WGS sequence"/>
</dbReference>
<gene>
    <name evidence="1" type="ORF">E1181_00665</name>
</gene>
<reference evidence="1 2" key="1">
    <citation type="submission" date="2019-03" db="EMBL/GenBank/DDBJ databases">
        <title>Draft genome sequences of novel Actinobacteria.</title>
        <authorList>
            <person name="Sahin N."/>
            <person name="Ay H."/>
            <person name="Saygin H."/>
        </authorList>
    </citation>
    <scope>NUCLEOTIDE SEQUENCE [LARGE SCALE GENOMIC DNA]</scope>
    <source>
        <strain evidence="1 2">16K309</strain>
    </source>
</reference>
<evidence type="ECO:0000313" key="2">
    <source>
        <dbReference type="Proteomes" id="UP000295674"/>
    </source>
</evidence>
<dbReference type="EMBL" id="SMKS01000001">
    <property type="protein sequence ID" value="TDD10573.1"/>
    <property type="molecule type" value="Genomic_DNA"/>
</dbReference>
<proteinExistence type="predicted"/>
<accession>A0A4R4W3S4</accession>
<evidence type="ECO:0000313" key="1">
    <source>
        <dbReference type="EMBL" id="TDD10573.1"/>
    </source>
</evidence>